<evidence type="ECO:0000259" key="1">
    <source>
        <dbReference type="PROSITE" id="PS50164"/>
    </source>
</evidence>
<gene>
    <name evidence="2" type="ORF">BPLFYP29_01854</name>
</gene>
<reference evidence="2 3" key="1">
    <citation type="submission" date="2019-07" db="EMBL/GenBank/DDBJ databases">
        <authorList>
            <person name="Chang H.-W."/>
            <person name="Raman A."/>
            <person name="Venkatesh S."/>
            <person name="Gehrig J."/>
        </authorList>
    </citation>
    <scope>NUCLEOTIDE SEQUENCE [LARGE SCALE GENOMIC DNA]</scope>
    <source>
        <strain evidence="2">Bifidobacterium_pseudocatenulatum_LFYP_29</strain>
    </source>
</reference>
<feature type="domain" description="GIY-YIG" evidence="1">
    <location>
        <begin position="51"/>
        <end position="149"/>
    </location>
</feature>
<organism evidence="2 3">
    <name type="scientific">Bifidobacterium pseudocatenulatum</name>
    <dbReference type="NCBI Taxonomy" id="28026"/>
    <lineage>
        <taxon>Bacteria</taxon>
        <taxon>Bacillati</taxon>
        <taxon>Actinomycetota</taxon>
        <taxon>Actinomycetes</taxon>
        <taxon>Bifidobacteriales</taxon>
        <taxon>Bifidobacteriaceae</taxon>
        <taxon>Bifidobacterium</taxon>
    </lineage>
</organism>
<dbReference type="InterPro" id="IPR027417">
    <property type="entry name" value="P-loop_NTPase"/>
</dbReference>
<protein>
    <recommendedName>
        <fullName evidence="1">GIY-YIG domain-containing protein</fullName>
    </recommendedName>
</protein>
<dbReference type="Proteomes" id="UP000331308">
    <property type="component" value="Unassembled WGS sequence"/>
</dbReference>
<dbReference type="Pfam" id="PF09848">
    <property type="entry name" value="SLFN-g3_helicase"/>
    <property type="match status" value="1"/>
</dbReference>
<dbReference type="EMBL" id="CABHOD010000008">
    <property type="protein sequence ID" value="VUX65307.1"/>
    <property type="molecule type" value="Genomic_DNA"/>
</dbReference>
<accession>A0AAX3J163</accession>
<name>A0AAX3J163_BIFPS</name>
<evidence type="ECO:0000313" key="2">
    <source>
        <dbReference type="EMBL" id="VUX65307.1"/>
    </source>
</evidence>
<dbReference type="InterPro" id="IPR000305">
    <property type="entry name" value="GIY-YIG_endonuc"/>
</dbReference>
<dbReference type="SUPFAM" id="SSF52540">
    <property type="entry name" value="P-loop containing nucleoside triphosphate hydrolases"/>
    <property type="match status" value="1"/>
</dbReference>
<dbReference type="Gene3D" id="3.40.50.300">
    <property type="entry name" value="P-loop containing nucleotide triphosphate hydrolases"/>
    <property type="match status" value="1"/>
</dbReference>
<evidence type="ECO:0000313" key="3">
    <source>
        <dbReference type="Proteomes" id="UP000331308"/>
    </source>
</evidence>
<proteinExistence type="predicted"/>
<comment type="caution">
    <text evidence="2">The sequence shown here is derived from an EMBL/GenBank/DDBJ whole genome shotgun (WGS) entry which is preliminary data.</text>
</comment>
<dbReference type="InterPro" id="IPR018647">
    <property type="entry name" value="SLFN_3-like_DNA/RNA_helicase"/>
</dbReference>
<dbReference type="PROSITE" id="PS50164">
    <property type="entry name" value="GIY_YIG"/>
    <property type="match status" value="1"/>
</dbReference>
<sequence length="701" mass="80253">MTKSALPKPIIMHLPYQSIENRVEIEKALSESCGDVPLSVVERSMLHYLFDYPTVYVVHSEKRNKDTGCFEYTVYVGETNNIHNRAMQHLRNDSKIRDDWKEFHKRLQKNPRSVWQYVIGNAHFNKSLTLDVENRLMHYLLGSNSVKTLNNRRTNAQGDYYTQDEFEQIFSDIWLELNHQDPELFPAEEIIRDSALFKASPFHQLSEDQLVAEESIMSVLSDVLSDTDNADTSRLIFLQGAAGTGKTVLFSHLFYRIVTEMNVDGYLDEEDEDILENVLAQTRGKSRRRKAYILVNHEQQVHVYNQIAIKLGLQKGNDGIAFKPSQFINQFSEKAGNRGIPDRPRGKADVVLVDEAHLLLTQGNQGYSGKNMLHDLLRRAKVVIAVFDPNQILQTSQRWDEKELRKLFPQKERVDIRDGQLEQFMPLDMWGERYLFSHVRLTKQFRIAADEATMQWIDDFADGKSVGSIPKDLGEKDRQTGKYIRDPFEIKIFDSPVELFKAIKEKAYLKAAGVDGCGLSRVVATYDWKYNGNKANDSSPDGLWNVEMYRDKQGTWHMGSAPGVQRGYDASNPDGNPDYFCHPWNYEIKVNEKTLSSNEVWAENPRTLNEVGSTFSIQGFDLNYVGVIIGPSVTYRNGEIVFDEKGSRNRSAVVKRNGLVSYAQSNLRNELNVLLKRGVHGLYLFAVDPELQNALKKAVSK</sequence>
<dbReference type="CDD" id="cd10439">
    <property type="entry name" value="GIY-YIG_COG3410"/>
    <property type="match status" value="1"/>
</dbReference>
<dbReference type="AlphaFoldDB" id="A0AAX3J163"/>
<dbReference type="RefSeq" id="WP_051662103.1">
    <property type="nucleotide sequence ID" value="NZ_CABHOD010000008.1"/>
</dbReference>